<dbReference type="EMBL" id="WTYB01000001">
    <property type="protein sequence ID" value="MXP37078.1"/>
    <property type="molecule type" value="Genomic_DNA"/>
</dbReference>
<dbReference type="PROSITE" id="PS50851">
    <property type="entry name" value="CHEW"/>
    <property type="match status" value="1"/>
</dbReference>
<protein>
    <submittedName>
        <fullName evidence="2 3">Chemotaxis protein CheW</fullName>
    </submittedName>
</protein>
<dbReference type="InterPro" id="IPR002545">
    <property type="entry name" value="CheW-lke_dom"/>
</dbReference>
<dbReference type="GO" id="GO:0007165">
    <property type="term" value="P:signal transduction"/>
    <property type="evidence" value="ECO:0007669"/>
    <property type="project" value="InterPro"/>
</dbReference>
<dbReference type="Proteomes" id="UP000430021">
    <property type="component" value="Unassembled WGS sequence"/>
</dbReference>
<feature type="domain" description="CheW-like" evidence="1">
    <location>
        <begin position="3"/>
        <end position="146"/>
    </location>
</feature>
<dbReference type="SUPFAM" id="SSF50341">
    <property type="entry name" value="CheW-like"/>
    <property type="match status" value="1"/>
</dbReference>
<dbReference type="Proteomes" id="UP000548685">
    <property type="component" value="Unassembled WGS sequence"/>
</dbReference>
<dbReference type="InterPro" id="IPR036061">
    <property type="entry name" value="CheW-like_dom_sf"/>
</dbReference>
<dbReference type="Pfam" id="PF01584">
    <property type="entry name" value="CheW"/>
    <property type="match status" value="1"/>
</dbReference>
<dbReference type="OrthoDB" id="7390823at2"/>
<evidence type="ECO:0000313" key="2">
    <source>
        <dbReference type="EMBL" id="MBB3775300.1"/>
    </source>
</evidence>
<dbReference type="EMBL" id="JACICE010000001">
    <property type="protein sequence ID" value="MBB3775300.1"/>
    <property type="molecule type" value="Genomic_DNA"/>
</dbReference>
<comment type="caution">
    <text evidence="3">The sequence shown here is derived from an EMBL/GenBank/DDBJ whole genome shotgun (WGS) entry which is preliminary data.</text>
</comment>
<evidence type="ECO:0000313" key="5">
    <source>
        <dbReference type="Proteomes" id="UP000548685"/>
    </source>
</evidence>
<accession>A0A6I4UF10</accession>
<proteinExistence type="predicted"/>
<name>A0A6I4UF10_9SPHN</name>
<dbReference type="InterPro" id="IPR039315">
    <property type="entry name" value="CheW"/>
</dbReference>
<dbReference type="Gene3D" id="2.30.30.40">
    <property type="entry name" value="SH3 Domains"/>
    <property type="match status" value="1"/>
</dbReference>
<organism evidence="3 4">
    <name type="scientific">Erythrobacter ramosus</name>
    <dbReference type="NCBI Taxonomy" id="35811"/>
    <lineage>
        <taxon>Bacteria</taxon>
        <taxon>Pseudomonadati</taxon>
        <taxon>Pseudomonadota</taxon>
        <taxon>Alphaproteobacteria</taxon>
        <taxon>Sphingomonadales</taxon>
        <taxon>Erythrobacteraceae</taxon>
        <taxon>Erythrobacter/Porphyrobacter group</taxon>
        <taxon>Erythrobacter</taxon>
    </lineage>
</organism>
<dbReference type="PANTHER" id="PTHR22617">
    <property type="entry name" value="CHEMOTAXIS SENSOR HISTIDINE KINASE-RELATED"/>
    <property type="match status" value="1"/>
</dbReference>
<evidence type="ECO:0000259" key="1">
    <source>
        <dbReference type="PROSITE" id="PS50851"/>
    </source>
</evidence>
<sequence>MTGDLLVIAQIAGRRCALSALDVKSVIEIGTITPIPRAPVWIAGITALRSQALTVIDCRRALGFGGGSDGTDWATDHRAAVVTDGGHSYALMVDSIEDITTAADEAGQVPGGFGPEWSRVATGMVETMAGPALMLDLAALLAGPEAARHEIEAAV</sequence>
<dbReference type="Gene3D" id="2.40.50.180">
    <property type="entry name" value="CheA-289, Domain 4"/>
    <property type="match status" value="1"/>
</dbReference>
<dbReference type="GO" id="GO:0005829">
    <property type="term" value="C:cytosol"/>
    <property type="evidence" value="ECO:0007669"/>
    <property type="project" value="TreeGrafter"/>
</dbReference>
<dbReference type="GO" id="GO:0006935">
    <property type="term" value="P:chemotaxis"/>
    <property type="evidence" value="ECO:0007669"/>
    <property type="project" value="InterPro"/>
</dbReference>
<gene>
    <name evidence="2" type="ORF">FHS52_001243</name>
    <name evidence="3" type="ORF">GRI59_00400</name>
</gene>
<evidence type="ECO:0000313" key="3">
    <source>
        <dbReference type="EMBL" id="MXP37078.1"/>
    </source>
</evidence>
<evidence type="ECO:0000313" key="4">
    <source>
        <dbReference type="Proteomes" id="UP000430021"/>
    </source>
</evidence>
<reference evidence="3 4" key="1">
    <citation type="submission" date="2019-12" db="EMBL/GenBank/DDBJ databases">
        <title>Genomic-based taxomic classification of the family Erythrobacteraceae.</title>
        <authorList>
            <person name="Xu L."/>
        </authorList>
    </citation>
    <scope>NUCLEOTIDE SEQUENCE [LARGE SCALE GENOMIC DNA]</scope>
    <source>
        <strain evidence="3 4">JCM 10282</strain>
    </source>
</reference>
<dbReference type="AlphaFoldDB" id="A0A6I4UF10"/>
<dbReference type="RefSeq" id="WP_160759251.1">
    <property type="nucleotide sequence ID" value="NZ_BAAADZ010000002.1"/>
</dbReference>
<dbReference type="SMART" id="SM00260">
    <property type="entry name" value="CheW"/>
    <property type="match status" value="1"/>
</dbReference>
<keyword evidence="5" id="KW-1185">Reference proteome</keyword>
<reference evidence="2 5" key="2">
    <citation type="submission" date="2020-08" db="EMBL/GenBank/DDBJ databases">
        <title>Genomic Encyclopedia of Type Strains, Phase IV (KMG-IV): sequencing the most valuable type-strain genomes for metagenomic binning, comparative biology and taxonomic classification.</title>
        <authorList>
            <person name="Goeker M."/>
        </authorList>
    </citation>
    <scope>NUCLEOTIDE SEQUENCE [LARGE SCALE GENOMIC DNA]</scope>
    <source>
        <strain evidence="2 5">DSM 8510</strain>
    </source>
</reference>
<dbReference type="PANTHER" id="PTHR22617:SF43">
    <property type="entry name" value="PROTEIN PILI"/>
    <property type="match status" value="1"/>
</dbReference>